<proteinExistence type="predicted"/>
<evidence type="ECO:0000313" key="2">
    <source>
        <dbReference type="Proteomes" id="UP000276133"/>
    </source>
</evidence>
<dbReference type="EMBL" id="REGN01005333">
    <property type="protein sequence ID" value="RNA13755.1"/>
    <property type="molecule type" value="Genomic_DNA"/>
</dbReference>
<evidence type="ECO:0000313" key="1">
    <source>
        <dbReference type="EMBL" id="RNA13755.1"/>
    </source>
</evidence>
<accession>A0A3M7QRZ9</accession>
<organism evidence="1 2">
    <name type="scientific">Brachionus plicatilis</name>
    <name type="common">Marine rotifer</name>
    <name type="synonym">Brachionus muelleri</name>
    <dbReference type="NCBI Taxonomy" id="10195"/>
    <lineage>
        <taxon>Eukaryota</taxon>
        <taxon>Metazoa</taxon>
        <taxon>Spiralia</taxon>
        <taxon>Gnathifera</taxon>
        <taxon>Rotifera</taxon>
        <taxon>Eurotatoria</taxon>
        <taxon>Monogononta</taxon>
        <taxon>Pseudotrocha</taxon>
        <taxon>Ploima</taxon>
        <taxon>Brachionidae</taxon>
        <taxon>Brachionus</taxon>
    </lineage>
</organism>
<gene>
    <name evidence="1" type="ORF">BpHYR1_015285</name>
</gene>
<reference evidence="1 2" key="1">
    <citation type="journal article" date="2018" name="Sci. Rep.">
        <title>Genomic signatures of local adaptation to the degree of environmental predictability in rotifers.</title>
        <authorList>
            <person name="Franch-Gras L."/>
            <person name="Hahn C."/>
            <person name="Garcia-Roger E.M."/>
            <person name="Carmona M.J."/>
            <person name="Serra M."/>
            <person name="Gomez A."/>
        </authorList>
    </citation>
    <scope>NUCLEOTIDE SEQUENCE [LARGE SCALE GENOMIC DNA]</scope>
    <source>
        <strain evidence="1">HYR1</strain>
    </source>
</reference>
<keyword evidence="2" id="KW-1185">Reference proteome</keyword>
<protein>
    <submittedName>
        <fullName evidence="1">Uncharacterized protein</fullName>
    </submittedName>
</protein>
<name>A0A3M7QRZ9_BRAPC</name>
<dbReference type="AlphaFoldDB" id="A0A3M7QRZ9"/>
<dbReference type="Proteomes" id="UP000276133">
    <property type="component" value="Unassembled WGS sequence"/>
</dbReference>
<comment type="caution">
    <text evidence="1">The sequence shown here is derived from an EMBL/GenBank/DDBJ whole genome shotgun (WGS) entry which is preliminary data.</text>
</comment>
<sequence>MILVEQKYNLLPIEVLEHFDDKLVQPVHGRANVGQCAVFGEFVLAEILGQCAHCYHCYVPKWSKPKSGLDLKKILIHQTKNYFSSIFDPLELMENILKNAASYFRNCLGKKGAKNLNCIRISQYHLDILTLIFTNLTTQKMQKSSIKLELEKNLNLFINYKNYN</sequence>